<protein>
    <recommendedName>
        <fullName evidence="3">Transcriptional repressor</fullName>
    </recommendedName>
</protein>
<accession>A0ABP7YKH0</accession>
<dbReference type="SUPFAM" id="SSF46785">
    <property type="entry name" value="Winged helix' DNA-binding domain"/>
    <property type="match status" value="1"/>
</dbReference>
<comment type="caution">
    <text evidence="1">The sequence shown here is derived from an EMBL/GenBank/DDBJ whole genome shotgun (WGS) entry which is preliminary data.</text>
</comment>
<dbReference type="InterPro" id="IPR002481">
    <property type="entry name" value="FUR"/>
</dbReference>
<keyword evidence="2" id="KW-1185">Reference proteome</keyword>
<evidence type="ECO:0008006" key="3">
    <source>
        <dbReference type="Google" id="ProtNLM"/>
    </source>
</evidence>
<dbReference type="EMBL" id="BAABDO010000024">
    <property type="protein sequence ID" value="GAA4137541.1"/>
    <property type="molecule type" value="Genomic_DNA"/>
</dbReference>
<dbReference type="InterPro" id="IPR036390">
    <property type="entry name" value="WH_DNA-bd_sf"/>
</dbReference>
<sequence>MQPCCLRIIPARTMRGAVPGRCPGCARPATATSAPEPSSRTSLARADGHLTADAIHEHATAADNLNLSAVYRTLALFERLHIHHTRTRDGRVTDHPHAHTVCDTCARVTALRDGDLDDLAPLVRRHLTDFAPTGLVIKEHCRTSSTMCCR</sequence>
<evidence type="ECO:0000313" key="2">
    <source>
        <dbReference type="Proteomes" id="UP001500266"/>
    </source>
</evidence>
<dbReference type="InterPro" id="IPR036388">
    <property type="entry name" value="WH-like_DNA-bd_sf"/>
</dbReference>
<reference evidence="2" key="1">
    <citation type="journal article" date="2019" name="Int. J. Syst. Evol. Microbiol.">
        <title>The Global Catalogue of Microorganisms (GCM) 10K type strain sequencing project: providing services to taxonomists for standard genome sequencing and annotation.</title>
        <authorList>
            <consortium name="The Broad Institute Genomics Platform"/>
            <consortium name="The Broad Institute Genome Sequencing Center for Infectious Disease"/>
            <person name="Wu L."/>
            <person name="Ma J."/>
        </authorList>
    </citation>
    <scope>NUCLEOTIDE SEQUENCE [LARGE SCALE GENOMIC DNA]</scope>
    <source>
        <strain evidence="2">JCM 17316</strain>
    </source>
</reference>
<evidence type="ECO:0000313" key="1">
    <source>
        <dbReference type="EMBL" id="GAA4137541.1"/>
    </source>
</evidence>
<organism evidence="1 2">
    <name type="scientific">Actinomadura keratinilytica</name>
    <dbReference type="NCBI Taxonomy" id="547461"/>
    <lineage>
        <taxon>Bacteria</taxon>
        <taxon>Bacillati</taxon>
        <taxon>Actinomycetota</taxon>
        <taxon>Actinomycetes</taxon>
        <taxon>Streptosporangiales</taxon>
        <taxon>Thermomonosporaceae</taxon>
        <taxon>Actinomadura</taxon>
    </lineage>
</organism>
<proteinExistence type="predicted"/>
<name>A0ABP7YKH0_9ACTN</name>
<dbReference type="Proteomes" id="UP001500266">
    <property type="component" value="Unassembled WGS sequence"/>
</dbReference>
<gene>
    <name evidence="1" type="ORF">GCM10022416_22130</name>
</gene>
<dbReference type="Gene3D" id="1.10.10.10">
    <property type="entry name" value="Winged helix-like DNA-binding domain superfamily/Winged helix DNA-binding domain"/>
    <property type="match status" value="1"/>
</dbReference>
<dbReference type="Pfam" id="PF01475">
    <property type="entry name" value="FUR"/>
    <property type="match status" value="1"/>
</dbReference>